<dbReference type="GO" id="GO:0043005">
    <property type="term" value="C:neuron projection"/>
    <property type="evidence" value="ECO:0007669"/>
    <property type="project" value="TreeGrafter"/>
</dbReference>
<dbReference type="GO" id="GO:0005769">
    <property type="term" value="C:early endosome"/>
    <property type="evidence" value="ECO:0007669"/>
    <property type="project" value="TreeGrafter"/>
</dbReference>
<feature type="repeat" description="ANK" evidence="1">
    <location>
        <begin position="522"/>
        <end position="554"/>
    </location>
</feature>
<dbReference type="Gene3D" id="1.25.40.20">
    <property type="entry name" value="Ankyrin repeat-containing domain"/>
    <property type="match status" value="4"/>
</dbReference>
<name>A0A1B6CTE2_9HEMI</name>
<dbReference type="GO" id="GO:0005770">
    <property type="term" value="C:late endosome"/>
    <property type="evidence" value="ECO:0007669"/>
    <property type="project" value="TreeGrafter"/>
</dbReference>
<feature type="repeat" description="ANK" evidence="1">
    <location>
        <begin position="836"/>
        <end position="868"/>
    </location>
</feature>
<dbReference type="Pfam" id="PF13637">
    <property type="entry name" value="Ank_4"/>
    <property type="match status" value="1"/>
</dbReference>
<sequence length="892" mass="100966">MESNYDEDLSSNTFFKLLQADYFELFQRATIDGWVICVPRLGSLPKYALSQDDFFSHVLVPSDELPETHFRSLNDKDVKICNRVITVESSENVISFSTHVLFEETFYTENMLKYKVLCIENPLQYYSESSKIESKVVAVQTLRDCIDLLWTESSGKEVLVEIDNVIALFLTKNKKIEYTQIDNQVDLTNNLYEQCLEIVLHNKKICERSYLNHHLIENLKISVESYVHHGIYKKLIKGITACTATEDSNLNKIIRNLSDLQLKDLDIRIDLYDTVPSARMELARIDGYSTVLGKIGCLKRTIAAISKQDCTSSQGNIIAADDLLPILIFLVIKSGVANWIAHLTYMKRFCFSTSSDFHVDQNSFLVTSLEAAIEHVNSGYLLYPAPDAQFTYEETNFIQTNPSFERQRGFKEKSFNYVSDSLKELFDYVSQGNIEKVIAIFTKPDSDEHNLFYELHNLCHPLCSCDKCEVKISTFRVNSIPTVHSCDSKGLTVLHIACMFGQPKIVDLLLSMGARVNAIDQSGATPLHIASSRGHQNELLLLLHNGAKLDISDNEGNTPLHCASNNGHDGCIKALLYFSEQNDFEFDINKKNNQGDTALHNAAHWGYSLIVKTLLEYGATPTVENKRKLTPINLAHNIYIAKMLTSIPWQKNLKLIIPKFRNDLPDFQVAAALKKGFDFIDDKKRYSLKSKMEEGDRPCNVDQIKKIDRLLIAISHGDIHLSCFYLGIKSSSLSKHNCHPLCECNEKKDKDEFGDSINLDALNVNVCNSDGFTPLHMAALHGRVEITEILLKNGASINIQTRKGLTPLHLACQNLHKKMVKILLEKSCDLDIQDCNGNTALHYACQSKSIRLVELLLKYNPKRNLRNSEGRTALDETEENMCLTIARLLTES</sequence>
<dbReference type="InterPro" id="IPR051248">
    <property type="entry name" value="UPF0507/Ank_repeat_27"/>
</dbReference>
<dbReference type="PANTHER" id="PTHR24170:SF2">
    <property type="entry name" value="ANKYRIN REPEAT DOMAIN-CONTAINING PROTEIN 27"/>
    <property type="match status" value="1"/>
</dbReference>
<dbReference type="PRINTS" id="PR01415">
    <property type="entry name" value="ANKYRIN"/>
</dbReference>
<dbReference type="SUPFAM" id="SSF48403">
    <property type="entry name" value="Ankyrin repeat"/>
    <property type="match status" value="2"/>
</dbReference>
<dbReference type="PANTHER" id="PTHR24170">
    <property type="entry name" value="ANKYRIN REPEAT DOMAIN-CONTAINING PROTEIN 27"/>
    <property type="match status" value="1"/>
</dbReference>
<dbReference type="PROSITE" id="PS51205">
    <property type="entry name" value="VPS9"/>
    <property type="match status" value="1"/>
</dbReference>
<dbReference type="Pfam" id="PF00023">
    <property type="entry name" value="Ank"/>
    <property type="match status" value="1"/>
</dbReference>
<evidence type="ECO:0000256" key="1">
    <source>
        <dbReference type="PROSITE-ProRule" id="PRU00023"/>
    </source>
</evidence>
<dbReference type="CDD" id="cd22886">
    <property type="entry name" value="ANKRD27_zf2"/>
    <property type="match status" value="1"/>
</dbReference>
<dbReference type="SUPFAM" id="SSF109993">
    <property type="entry name" value="VPS9 domain"/>
    <property type="match status" value="1"/>
</dbReference>
<feature type="repeat" description="ANK" evidence="1">
    <location>
        <begin position="489"/>
        <end position="521"/>
    </location>
</feature>
<dbReference type="AlphaFoldDB" id="A0A1B6CTE2"/>
<dbReference type="GO" id="GO:0048812">
    <property type="term" value="P:neuron projection morphogenesis"/>
    <property type="evidence" value="ECO:0007669"/>
    <property type="project" value="TreeGrafter"/>
</dbReference>
<accession>A0A1B6CTE2</accession>
<dbReference type="SMART" id="SM00248">
    <property type="entry name" value="ANK"/>
    <property type="match status" value="7"/>
</dbReference>
<proteinExistence type="predicted"/>
<dbReference type="Pfam" id="PF12796">
    <property type="entry name" value="Ank_2"/>
    <property type="match status" value="2"/>
</dbReference>
<dbReference type="Pfam" id="PF02204">
    <property type="entry name" value="VPS9"/>
    <property type="match status" value="1"/>
</dbReference>
<dbReference type="GO" id="GO:0045022">
    <property type="term" value="P:early endosome to late endosome transport"/>
    <property type="evidence" value="ECO:0007669"/>
    <property type="project" value="TreeGrafter"/>
</dbReference>
<organism evidence="3">
    <name type="scientific">Clastoptera arizonana</name>
    <name type="common">Arizona spittle bug</name>
    <dbReference type="NCBI Taxonomy" id="38151"/>
    <lineage>
        <taxon>Eukaryota</taxon>
        <taxon>Metazoa</taxon>
        <taxon>Ecdysozoa</taxon>
        <taxon>Arthropoda</taxon>
        <taxon>Hexapoda</taxon>
        <taxon>Insecta</taxon>
        <taxon>Pterygota</taxon>
        <taxon>Neoptera</taxon>
        <taxon>Paraneoptera</taxon>
        <taxon>Hemiptera</taxon>
        <taxon>Auchenorrhyncha</taxon>
        <taxon>Cercopoidea</taxon>
        <taxon>Clastopteridae</taxon>
        <taxon>Clastoptera</taxon>
    </lineage>
</organism>
<dbReference type="PROSITE" id="PS50297">
    <property type="entry name" value="ANK_REP_REGION"/>
    <property type="match status" value="7"/>
</dbReference>
<dbReference type="InterPro" id="IPR037191">
    <property type="entry name" value="VPS9_dom_sf"/>
</dbReference>
<dbReference type="InterPro" id="IPR036770">
    <property type="entry name" value="Ankyrin_rpt-contain_sf"/>
</dbReference>
<feature type="repeat" description="ANK" evidence="1">
    <location>
        <begin position="555"/>
        <end position="576"/>
    </location>
</feature>
<feature type="repeat" description="ANK" evidence="1">
    <location>
        <begin position="803"/>
        <end position="835"/>
    </location>
</feature>
<dbReference type="GO" id="GO:0097422">
    <property type="term" value="C:tubular endosome"/>
    <property type="evidence" value="ECO:0007669"/>
    <property type="project" value="TreeGrafter"/>
</dbReference>
<evidence type="ECO:0000313" key="3">
    <source>
        <dbReference type="EMBL" id="JAS16605.1"/>
    </source>
</evidence>
<dbReference type="CDD" id="cd22885">
    <property type="entry name" value="ANKRD27_zf1"/>
    <property type="match status" value="1"/>
</dbReference>
<dbReference type="EMBL" id="GEDC01020693">
    <property type="protein sequence ID" value="JAS16605.1"/>
    <property type="molecule type" value="Transcribed_RNA"/>
</dbReference>
<dbReference type="InterPro" id="IPR003123">
    <property type="entry name" value="VPS9"/>
</dbReference>
<dbReference type="PROSITE" id="PS50088">
    <property type="entry name" value="ANK_REPEAT"/>
    <property type="match status" value="7"/>
</dbReference>
<protein>
    <recommendedName>
        <fullName evidence="2">VPS9 domain-containing protein</fullName>
    </recommendedName>
</protein>
<reference evidence="3" key="1">
    <citation type="submission" date="2015-12" db="EMBL/GenBank/DDBJ databases">
        <title>De novo transcriptome assembly of four potential Pierce s Disease insect vectors from Arizona vineyards.</title>
        <authorList>
            <person name="Tassone E.E."/>
        </authorList>
    </citation>
    <scope>NUCLEOTIDE SEQUENCE</scope>
</reference>
<dbReference type="GO" id="GO:0000149">
    <property type="term" value="F:SNARE binding"/>
    <property type="evidence" value="ECO:0007669"/>
    <property type="project" value="TreeGrafter"/>
</dbReference>
<evidence type="ECO:0000259" key="2">
    <source>
        <dbReference type="PROSITE" id="PS51205"/>
    </source>
</evidence>
<dbReference type="Gene3D" id="1.20.1050.80">
    <property type="entry name" value="VPS9 domain"/>
    <property type="match status" value="1"/>
</dbReference>
<dbReference type="GO" id="GO:0005085">
    <property type="term" value="F:guanyl-nucleotide exchange factor activity"/>
    <property type="evidence" value="ECO:0007669"/>
    <property type="project" value="TreeGrafter"/>
</dbReference>
<dbReference type="GO" id="GO:0005886">
    <property type="term" value="C:plasma membrane"/>
    <property type="evidence" value="ECO:0007669"/>
    <property type="project" value="TreeGrafter"/>
</dbReference>
<feature type="domain" description="VPS9" evidence="2">
    <location>
        <begin position="244"/>
        <end position="385"/>
    </location>
</feature>
<dbReference type="GO" id="GO:0030133">
    <property type="term" value="C:transport vesicle"/>
    <property type="evidence" value="ECO:0007669"/>
    <property type="project" value="TreeGrafter"/>
</dbReference>
<feature type="repeat" description="ANK" evidence="1">
    <location>
        <begin position="594"/>
        <end position="626"/>
    </location>
</feature>
<gene>
    <name evidence="3" type="ORF">g.20794</name>
</gene>
<feature type="repeat" description="ANK" evidence="1">
    <location>
        <begin position="770"/>
        <end position="802"/>
    </location>
</feature>
<dbReference type="InterPro" id="IPR002110">
    <property type="entry name" value="Ankyrin_rpt"/>
</dbReference>
<dbReference type="SMART" id="SM00167">
    <property type="entry name" value="VPS9"/>
    <property type="match status" value="1"/>
</dbReference>
<keyword evidence="1" id="KW-0040">ANK repeat</keyword>